<keyword evidence="1" id="KW-1133">Transmembrane helix</keyword>
<keyword evidence="1" id="KW-0812">Transmembrane</keyword>
<dbReference type="RefSeq" id="WP_003537596.1">
    <property type="nucleotide sequence ID" value="NZ_AP031443.1"/>
</dbReference>
<feature type="transmembrane region" description="Helical" evidence="1">
    <location>
        <begin position="32"/>
        <end position="56"/>
    </location>
</feature>
<accession>A0A3E3EC11</accession>
<evidence type="ECO:0000256" key="1">
    <source>
        <dbReference type="SAM" id="Phobius"/>
    </source>
</evidence>
<evidence type="ECO:0000313" key="2">
    <source>
        <dbReference type="EMBL" id="MDB7083073.1"/>
    </source>
</evidence>
<comment type="caution">
    <text evidence="3">The sequence shown here is derived from an EMBL/GenBank/DDBJ whole genome shotgun (WGS) entry which is preliminary data.</text>
</comment>
<gene>
    <name evidence="3" type="ORF">DXB93_13545</name>
    <name evidence="2" type="ORF">PM738_04595</name>
</gene>
<dbReference type="EMBL" id="JAQLKE010000005">
    <property type="protein sequence ID" value="MDB7083073.1"/>
    <property type="molecule type" value="Genomic_DNA"/>
</dbReference>
<proteinExistence type="predicted"/>
<keyword evidence="1" id="KW-0472">Membrane</keyword>
<feature type="transmembrane region" description="Helical" evidence="1">
    <location>
        <begin position="7"/>
        <end position="26"/>
    </location>
</feature>
<evidence type="ECO:0000313" key="3">
    <source>
        <dbReference type="EMBL" id="RGD82764.1"/>
    </source>
</evidence>
<dbReference type="EMBL" id="QUSL01000024">
    <property type="protein sequence ID" value="RGD82764.1"/>
    <property type="molecule type" value="Genomic_DNA"/>
</dbReference>
<organism evidence="3 4">
    <name type="scientific">Thomasclavelia ramosa</name>
    <dbReference type="NCBI Taxonomy" id="1547"/>
    <lineage>
        <taxon>Bacteria</taxon>
        <taxon>Bacillati</taxon>
        <taxon>Bacillota</taxon>
        <taxon>Erysipelotrichia</taxon>
        <taxon>Erysipelotrichales</taxon>
        <taxon>Coprobacillaceae</taxon>
        <taxon>Thomasclavelia</taxon>
    </lineage>
</organism>
<dbReference type="AlphaFoldDB" id="A0A3E3EC11"/>
<dbReference type="GeneID" id="64195597"/>
<dbReference type="Proteomes" id="UP000261032">
    <property type="component" value="Unassembled WGS sequence"/>
</dbReference>
<protein>
    <submittedName>
        <fullName evidence="3">Uncharacterized protein</fullName>
    </submittedName>
</protein>
<reference evidence="2" key="2">
    <citation type="submission" date="2023-01" db="EMBL/GenBank/DDBJ databases">
        <title>Human gut microbiome strain richness.</title>
        <authorList>
            <person name="Chen-Liaw A."/>
        </authorList>
    </citation>
    <scope>NUCLEOTIDE SEQUENCE</scope>
    <source>
        <strain evidence="2">1001217st2_G6_1001217B_191108</strain>
    </source>
</reference>
<sequence length="100" mass="11401">MKRKLVYFLYSGYIVFLVGLLGSRFANSISKGTLNIICLFIFIGVLAFCCGGFVGYPTRQIDTEQTIKDKLESRDDAILIKELFIMIIPLVIIFIINYFC</sequence>
<name>A0A3E3EC11_9FIRM</name>
<feature type="transmembrane region" description="Helical" evidence="1">
    <location>
        <begin position="77"/>
        <end position="99"/>
    </location>
</feature>
<evidence type="ECO:0000313" key="4">
    <source>
        <dbReference type="Proteomes" id="UP000261032"/>
    </source>
</evidence>
<reference evidence="3 4" key="1">
    <citation type="submission" date="2018-08" db="EMBL/GenBank/DDBJ databases">
        <title>A genome reference for cultivated species of the human gut microbiota.</title>
        <authorList>
            <person name="Zou Y."/>
            <person name="Xue W."/>
            <person name="Luo G."/>
        </authorList>
    </citation>
    <scope>NUCLEOTIDE SEQUENCE [LARGE SCALE GENOMIC DNA]</scope>
    <source>
        <strain evidence="3 4">OM06-4</strain>
    </source>
</reference>
<dbReference type="Proteomes" id="UP001211987">
    <property type="component" value="Unassembled WGS sequence"/>
</dbReference>